<keyword evidence="1" id="KW-0732">Signal</keyword>
<dbReference type="Proteomes" id="UP000063699">
    <property type="component" value="Chromosome"/>
</dbReference>
<sequence length="1142" mass="121954">MAAACLVPGSPAHAAEPEPESPVELTALGSETTRVFQNPSGTRTVEEFARPFRARTPDGWAPVDTTLVRDPDGTVRPKVTPVKVKLSGGGSGALVAAQRDGNELALAWPSALPEPKLDGDTATYPGVLPGVDLRVRADVDGFSQVLVVHNAEAAANPALRQIKYRASGLRVKVGENGTTTAVDTAGNAIFVSGAPTMWETPPATRGATTPELDHKPMQVRVDGNELTVLPDANMLAAADVDYPLYIDPSYSATQYRWTSVNGLDATEDYWTKQRDTARVGYQNYSSPASRYRSFFQFNSAPFAGSRVLRTWLAITLDHSGACAATPVDLWHTRAIDPAVNTTWNTTANHWLSKLDTRSGNANEGSGCGGQPDKPMEFSSTAMQAVVQNAANIKASALTFGFRAANESDAGQWKKFHPATAKLVVEYNIAPRAPMNFTTVPPTPCGTATAPTALNTATPTFSAIASDPDSDNVRGQLEILDNDTVVKTMDGPTIGSGGAFSWTPVAAGVLPEDQPAKVFNHRARIKDAGLSSPDSPRCYFTVDRTRPALPAITSADFPDRTAVRGIGELGTVTFTRAAGDNDVAGFRYGFQQDKTTMWVAADADGSATVPITLWDDTSTRPLYVRAVDRAGNISPAGPVWTMMAHARTVPGTPVRADTNGDRRADFAMLFDQGNGRTAAWNFLSTGSGFSSGYVGWDTDVSGGFPMYRIKSANGDFDGDGRSDIAVLREDPDRKVRLYLLRSDGNRFDAESEPAWTGDYRLSHLRPVAGDFDGDGDDDLAVFQGLAGAQTKLWVHHVSGGVFAPPVLRWDSGANGLDVNHLSPVAGDFDGDGDDDIAAFRGAPGTTQTKLWTHVSTGTGFAAPVTQWESTTFDRARATFVTTNVNGDTGNKDEIVAEYDRGNASAQMMLFTGNGSGWTTSVGWESTSFDARKASLAAGDFNGDGKGDIATLYDTGNGQRQMYTFVSAGSVFADKRIDWQGKVADVPDAVYIEPGRRYRLQPLHSEKCAGVPAGNVANGGPLQQQDCVQGASHQQFELDRIGSTPYLRMRTTTGKCLDVPGWSHEDNTAIGQWTCEPAGVPQANQQFRLDYVSGTGMDVVVQPRIVHSDKCVTVAGASTANNAAIVQTPCSGTANQRYVLRIEP</sequence>
<reference evidence="4 5" key="1">
    <citation type="submission" date="2015-07" db="EMBL/GenBank/DDBJ databases">
        <title>Genome sequencing of Kibdelosporangium phytohabitans.</title>
        <authorList>
            <person name="Qin S."/>
            <person name="Xing K."/>
        </authorList>
    </citation>
    <scope>NUCLEOTIDE SEQUENCE [LARGE SCALE GENOMIC DNA]</scope>
    <source>
        <strain evidence="4 5">KLBMP1111</strain>
    </source>
</reference>
<dbReference type="OrthoDB" id="5478064at2"/>
<dbReference type="STRING" id="860235.AOZ06_17055"/>
<accession>A0A0N9I2G7</accession>
<evidence type="ECO:0000256" key="1">
    <source>
        <dbReference type="ARBA" id="ARBA00022729"/>
    </source>
</evidence>
<dbReference type="Gene3D" id="2.80.10.50">
    <property type="match status" value="1"/>
</dbReference>
<dbReference type="InterPro" id="IPR035992">
    <property type="entry name" value="Ricin_B-like_lectins"/>
</dbReference>
<dbReference type="PANTHER" id="PTHR46580">
    <property type="entry name" value="SENSOR KINASE-RELATED"/>
    <property type="match status" value="1"/>
</dbReference>
<dbReference type="EMBL" id="CP012752">
    <property type="protein sequence ID" value="ALG08390.1"/>
    <property type="molecule type" value="Genomic_DNA"/>
</dbReference>
<dbReference type="AlphaFoldDB" id="A0A0N9I2G7"/>
<keyword evidence="5" id="KW-1185">Reference proteome</keyword>
<evidence type="ECO:0000256" key="2">
    <source>
        <dbReference type="SAM" id="MobiDB-lite"/>
    </source>
</evidence>
<dbReference type="Pfam" id="PF01839">
    <property type="entry name" value="FG-GAP"/>
    <property type="match status" value="1"/>
</dbReference>
<evidence type="ECO:0000313" key="5">
    <source>
        <dbReference type="Proteomes" id="UP000063699"/>
    </source>
</evidence>
<feature type="region of interest" description="Disordered" evidence="2">
    <location>
        <begin position="1"/>
        <end position="21"/>
    </location>
</feature>
<dbReference type="SUPFAM" id="SSF50370">
    <property type="entry name" value="Ricin B-like lectins"/>
    <property type="match status" value="1"/>
</dbReference>
<evidence type="ECO:0000313" key="4">
    <source>
        <dbReference type="EMBL" id="ALG08390.1"/>
    </source>
</evidence>
<proteinExistence type="predicted"/>
<dbReference type="SMART" id="SM00458">
    <property type="entry name" value="RICIN"/>
    <property type="match status" value="1"/>
</dbReference>
<dbReference type="RefSeq" id="WP_054290297.1">
    <property type="nucleotide sequence ID" value="NZ_CP012752.1"/>
</dbReference>
<dbReference type="SUPFAM" id="SSF69318">
    <property type="entry name" value="Integrin alpha N-terminal domain"/>
    <property type="match status" value="1"/>
</dbReference>
<dbReference type="PROSITE" id="PS50231">
    <property type="entry name" value="RICIN_B_LECTIN"/>
    <property type="match status" value="1"/>
</dbReference>
<gene>
    <name evidence="4" type="ORF">AOZ06_17055</name>
</gene>
<dbReference type="InterPro" id="IPR028994">
    <property type="entry name" value="Integrin_alpha_N"/>
</dbReference>
<dbReference type="PANTHER" id="PTHR46580:SF2">
    <property type="entry name" value="MAM DOMAIN-CONTAINING PROTEIN"/>
    <property type="match status" value="1"/>
</dbReference>
<dbReference type="Pfam" id="PF13517">
    <property type="entry name" value="FG-GAP_3"/>
    <property type="match status" value="1"/>
</dbReference>
<dbReference type="Gene3D" id="2.40.128.340">
    <property type="match status" value="3"/>
</dbReference>
<dbReference type="KEGG" id="kphy:AOZ06_17055"/>
<organism evidence="4 5">
    <name type="scientific">Kibdelosporangium phytohabitans</name>
    <dbReference type="NCBI Taxonomy" id="860235"/>
    <lineage>
        <taxon>Bacteria</taxon>
        <taxon>Bacillati</taxon>
        <taxon>Actinomycetota</taxon>
        <taxon>Actinomycetes</taxon>
        <taxon>Pseudonocardiales</taxon>
        <taxon>Pseudonocardiaceae</taxon>
        <taxon>Kibdelosporangium</taxon>
    </lineage>
</organism>
<dbReference type="Pfam" id="PF00652">
    <property type="entry name" value="Ricin_B_lectin"/>
    <property type="match status" value="1"/>
</dbReference>
<dbReference type="InterPro" id="IPR000772">
    <property type="entry name" value="Ricin_B_lectin"/>
</dbReference>
<feature type="domain" description="Ricin B lectin" evidence="3">
    <location>
        <begin position="993"/>
        <end position="1139"/>
    </location>
</feature>
<dbReference type="InterPro" id="IPR013517">
    <property type="entry name" value="FG-GAP"/>
</dbReference>
<evidence type="ECO:0000259" key="3">
    <source>
        <dbReference type="SMART" id="SM00458"/>
    </source>
</evidence>
<name>A0A0N9I2G7_9PSEU</name>
<protein>
    <recommendedName>
        <fullName evidence="3">Ricin B lectin domain-containing protein</fullName>
    </recommendedName>
</protein>
<dbReference type="CDD" id="cd00161">
    <property type="entry name" value="beta-trefoil_Ricin-like"/>
    <property type="match status" value="1"/>
</dbReference>